<dbReference type="GO" id="GO:0033202">
    <property type="term" value="C:DNA helicase complex"/>
    <property type="evidence" value="ECO:0007669"/>
    <property type="project" value="TreeGrafter"/>
</dbReference>
<dbReference type="EMBL" id="MHUZ01000037">
    <property type="protein sequence ID" value="OHA84639.1"/>
    <property type="molecule type" value="Genomic_DNA"/>
</dbReference>
<dbReference type="GO" id="GO:0003677">
    <property type="term" value="F:DNA binding"/>
    <property type="evidence" value="ECO:0007669"/>
    <property type="project" value="UniProtKB-KW"/>
</dbReference>
<keyword evidence="4 11" id="KW-0347">Helicase</keyword>
<dbReference type="GO" id="GO:0005524">
    <property type="term" value="F:ATP binding"/>
    <property type="evidence" value="ECO:0007669"/>
    <property type="project" value="UniProtKB-UniRule"/>
</dbReference>
<organism evidence="14 15">
    <name type="scientific">Candidatus Yonathbacteria bacterium RIFOXYD1_FULL_52_36</name>
    <dbReference type="NCBI Taxonomy" id="1802730"/>
    <lineage>
        <taxon>Bacteria</taxon>
        <taxon>Candidatus Yonathiibacteriota</taxon>
    </lineage>
</organism>
<protein>
    <recommendedName>
        <fullName evidence="9">DNA 3'-5' helicase</fullName>
        <ecNumber evidence="9">5.6.2.4</ecNumber>
    </recommendedName>
</protein>
<dbReference type="InterPro" id="IPR014016">
    <property type="entry name" value="UvrD-like_ATP-bd"/>
</dbReference>
<evidence type="ECO:0000256" key="2">
    <source>
        <dbReference type="ARBA" id="ARBA00022741"/>
    </source>
</evidence>
<comment type="catalytic activity">
    <reaction evidence="8">
        <text>Couples ATP hydrolysis with the unwinding of duplex DNA by translocating in the 3'-5' direction.</text>
        <dbReference type="EC" id="5.6.2.4"/>
    </reaction>
</comment>
<dbReference type="AlphaFoldDB" id="A0A1G2SJ32"/>
<evidence type="ECO:0000256" key="8">
    <source>
        <dbReference type="ARBA" id="ARBA00034617"/>
    </source>
</evidence>
<evidence type="ECO:0000256" key="6">
    <source>
        <dbReference type="ARBA" id="ARBA00023125"/>
    </source>
</evidence>
<dbReference type="CDD" id="cd17932">
    <property type="entry name" value="DEXQc_UvrD"/>
    <property type="match status" value="1"/>
</dbReference>
<dbReference type="Proteomes" id="UP000178168">
    <property type="component" value="Unassembled WGS sequence"/>
</dbReference>
<reference evidence="14 15" key="1">
    <citation type="journal article" date="2016" name="Nat. Commun.">
        <title>Thousands of microbial genomes shed light on interconnected biogeochemical processes in an aquifer system.</title>
        <authorList>
            <person name="Anantharaman K."/>
            <person name="Brown C.T."/>
            <person name="Hug L.A."/>
            <person name="Sharon I."/>
            <person name="Castelle C.J."/>
            <person name="Probst A.J."/>
            <person name="Thomas B.C."/>
            <person name="Singh A."/>
            <person name="Wilkins M.J."/>
            <person name="Karaoz U."/>
            <person name="Brodie E.L."/>
            <person name="Williams K.H."/>
            <person name="Hubbard S.S."/>
            <person name="Banfield J.F."/>
        </authorList>
    </citation>
    <scope>NUCLEOTIDE SEQUENCE [LARGE SCALE GENOMIC DNA]</scope>
</reference>
<evidence type="ECO:0000313" key="14">
    <source>
        <dbReference type="EMBL" id="OHA84639.1"/>
    </source>
</evidence>
<feature type="domain" description="UvrD-like helicase ATP-binding" evidence="12">
    <location>
        <begin position="5"/>
        <end position="291"/>
    </location>
</feature>
<keyword evidence="2 11" id="KW-0547">Nucleotide-binding</keyword>
<keyword evidence="3 11" id="KW-0378">Hydrolase</keyword>
<proteinExistence type="inferred from homology"/>
<evidence type="ECO:0000256" key="3">
    <source>
        <dbReference type="ARBA" id="ARBA00022801"/>
    </source>
</evidence>
<evidence type="ECO:0000259" key="12">
    <source>
        <dbReference type="PROSITE" id="PS51198"/>
    </source>
</evidence>
<name>A0A1G2SJ32_9BACT</name>
<keyword evidence="5 11" id="KW-0067">ATP-binding</keyword>
<dbReference type="Gene3D" id="1.10.486.10">
    <property type="entry name" value="PCRA, domain 4"/>
    <property type="match status" value="1"/>
</dbReference>
<gene>
    <name evidence="14" type="ORF">A2591_02855</name>
</gene>
<evidence type="ECO:0000256" key="10">
    <source>
        <dbReference type="ARBA" id="ARBA00048988"/>
    </source>
</evidence>
<dbReference type="Pfam" id="PF00580">
    <property type="entry name" value="UvrD-helicase"/>
    <property type="match status" value="1"/>
</dbReference>
<evidence type="ECO:0000313" key="15">
    <source>
        <dbReference type="Proteomes" id="UP000178168"/>
    </source>
</evidence>
<evidence type="ECO:0000256" key="7">
    <source>
        <dbReference type="ARBA" id="ARBA00023235"/>
    </source>
</evidence>
<dbReference type="EC" id="5.6.2.4" evidence="9"/>
<evidence type="ECO:0000256" key="5">
    <source>
        <dbReference type="ARBA" id="ARBA00022840"/>
    </source>
</evidence>
<evidence type="ECO:0000256" key="4">
    <source>
        <dbReference type="ARBA" id="ARBA00022806"/>
    </source>
</evidence>
<dbReference type="Pfam" id="PF13361">
    <property type="entry name" value="UvrD_C"/>
    <property type="match status" value="1"/>
</dbReference>
<comment type="similarity">
    <text evidence="1">Belongs to the helicase family. UvrD subfamily.</text>
</comment>
<evidence type="ECO:0000256" key="11">
    <source>
        <dbReference type="PROSITE-ProRule" id="PRU00560"/>
    </source>
</evidence>
<dbReference type="InterPro" id="IPR027417">
    <property type="entry name" value="P-loop_NTPase"/>
</dbReference>
<feature type="domain" description="UvrD-like helicase C-terminal" evidence="13">
    <location>
        <begin position="292"/>
        <end position="548"/>
    </location>
</feature>
<feature type="binding site" evidence="11">
    <location>
        <begin position="26"/>
        <end position="33"/>
    </location>
    <ligand>
        <name>ATP</name>
        <dbReference type="ChEBI" id="CHEBI:30616"/>
    </ligand>
</feature>
<dbReference type="STRING" id="1802730.A2591_02855"/>
<dbReference type="PANTHER" id="PTHR11070">
    <property type="entry name" value="UVRD / RECB / PCRA DNA HELICASE FAMILY MEMBER"/>
    <property type="match status" value="1"/>
</dbReference>
<dbReference type="InterPro" id="IPR013986">
    <property type="entry name" value="DExx_box_DNA_helicase_dom_sf"/>
</dbReference>
<evidence type="ECO:0000256" key="9">
    <source>
        <dbReference type="ARBA" id="ARBA00034808"/>
    </source>
</evidence>
<dbReference type="Gene3D" id="1.10.10.160">
    <property type="match status" value="1"/>
</dbReference>
<dbReference type="PROSITE" id="PS51217">
    <property type="entry name" value="UVRD_HELICASE_CTER"/>
    <property type="match status" value="1"/>
</dbReference>
<keyword evidence="6" id="KW-0238">DNA-binding</keyword>
<dbReference type="SUPFAM" id="SSF52540">
    <property type="entry name" value="P-loop containing nucleoside triphosphate hydrolases"/>
    <property type="match status" value="1"/>
</dbReference>
<keyword evidence="7" id="KW-0413">Isomerase</keyword>
<dbReference type="InterPro" id="IPR014017">
    <property type="entry name" value="DNA_helicase_UvrD-like_C"/>
</dbReference>
<dbReference type="PANTHER" id="PTHR11070:SF2">
    <property type="entry name" value="ATP-DEPENDENT DNA HELICASE SRS2"/>
    <property type="match status" value="1"/>
</dbReference>
<evidence type="ECO:0000259" key="13">
    <source>
        <dbReference type="PROSITE" id="PS51217"/>
    </source>
</evidence>
<sequence>MEHLSTLNQEQKNAALHTKGPLMILAGAGTGKTKTITHRIFHLIKEGASPDSILAITFTNKAAKEMEERVMTLLESDAAFRHSGAKRPFVSTFHRLGVHILRNHGEAIGIPKRFTIFDKDDAVRAVKAAIAEAGLDPKQFEPGRVLNTISRQKGELTTAEMYAENAGNDYYPRIVSDIWRRYERILGSEHALDFDDLLLKTAHLLKTNDAVRDHYAKRWQFVHIDEYQDTNGAQYAISRILAKEHGNICVVGDTDQNIYSWRGANLKNIMNFEKDYPDARVILLEENYRSTQTILAAANDAIKKNTMRKDKTLFTKNIDGEKIGVYTAYDEADEARFIAQKTRERIRDGVEPRDIAVLYRANFQSRALEEAFLNEQVPYQVLGVRFFERREVKDLISFLRAAQNPDSLSDVKRIVNIPPRGIGKVTLAKMFSADEANLPPAATRSVAAFRVLLERIREAAATEPVSYTLKFIMRESGLEEYLRNGNEEDRERLENIRELVTLAAKYDGFPPEEGIEKLLADAALASDQDELSTNQNAVKLMTVHAAKGLEFDHVFVTGLEQDLFPHRRIGSAGVSREEEEEERRLFYVAVTRARKKLYLTCASLRTIFGARQVNTPSEFLIDIDPAYVEEEMSSGDSFGGKIVYLDS</sequence>
<dbReference type="GO" id="GO:0005829">
    <property type="term" value="C:cytosol"/>
    <property type="evidence" value="ECO:0007669"/>
    <property type="project" value="TreeGrafter"/>
</dbReference>
<evidence type="ECO:0000256" key="1">
    <source>
        <dbReference type="ARBA" id="ARBA00009922"/>
    </source>
</evidence>
<dbReference type="GO" id="GO:0000725">
    <property type="term" value="P:recombinational repair"/>
    <property type="evidence" value="ECO:0007669"/>
    <property type="project" value="TreeGrafter"/>
</dbReference>
<comment type="catalytic activity">
    <reaction evidence="10">
        <text>ATP + H2O = ADP + phosphate + H(+)</text>
        <dbReference type="Rhea" id="RHEA:13065"/>
        <dbReference type="ChEBI" id="CHEBI:15377"/>
        <dbReference type="ChEBI" id="CHEBI:15378"/>
        <dbReference type="ChEBI" id="CHEBI:30616"/>
        <dbReference type="ChEBI" id="CHEBI:43474"/>
        <dbReference type="ChEBI" id="CHEBI:456216"/>
        <dbReference type="EC" id="5.6.2.4"/>
    </reaction>
</comment>
<comment type="caution">
    <text evidence="14">The sequence shown here is derived from an EMBL/GenBank/DDBJ whole genome shotgun (WGS) entry which is preliminary data.</text>
</comment>
<dbReference type="GO" id="GO:0016887">
    <property type="term" value="F:ATP hydrolysis activity"/>
    <property type="evidence" value="ECO:0007669"/>
    <property type="project" value="RHEA"/>
</dbReference>
<dbReference type="InterPro" id="IPR000212">
    <property type="entry name" value="DNA_helicase_UvrD/REP"/>
</dbReference>
<accession>A0A1G2SJ32</accession>
<dbReference type="PROSITE" id="PS51198">
    <property type="entry name" value="UVRD_HELICASE_ATP_BIND"/>
    <property type="match status" value="1"/>
</dbReference>
<dbReference type="GO" id="GO:0043138">
    <property type="term" value="F:3'-5' DNA helicase activity"/>
    <property type="evidence" value="ECO:0007669"/>
    <property type="project" value="UniProtKB-EC"/>
</dbReference>
<dbReference type="Gene3D" id="3.40.50.300">
    <property type="entry name" value="P-loop containing nucleotide triphosphate hydrolases"/>
    <property type="match status" value="2"/>
</dbReference>